<evidence type="ECO:0000313" key="3">
    <source>
        <dbReference type="EMBL" id="SFZ70514.1"/>
    </source>
</evidence>
<dbReference type="AlphaFoldDB" id="A0A1K2H449"/>
<organism evidence="3 4">
    <name type="scientific">Pseudolactococcus chungangensis CAU 28 = DSM 22330</name>
    <dbReference type="NCBI Taxonomy" id="1122154"/>
    <lineage>
        <taxon>Bacteria</taxon>
        <taxon>Bacillati</taxon>
        <taxon>Bacillota</taxon>
        <taxon>Bacilli</taxon>
        <taxon>Lactobacillales</taxon>
        <taxon>Streptococcaceae</taxon>
        <taxon>Pseudolactococcus</taxon>
    </lineage>
</organism>
<dbReference type="EMBL" id="JXJT01000004">
    <property type="protein sequence ID" value="PCS04233.1"/>
    <property type="molecule type" value="Genomic_DNA"/>
</dbReference>
<reference evidence="2 5" key="1">
    <citation type="submission" date="2014-12" db="EMBL/GenBank/DDBJ databases">
        <title>Draft genome sequences of 10 type strains of Lactococcus.</title>
        <authorList>
            <person name="Sun Z."/>
            <person name="Zhong Z."/>
            <person name="Liu W."/>
            <person name="Zhang W."/>
            <person name="Zhang H."/>
        </authorList>
    </citation>
    <scope>NUCLEOTIDE SEQUENCE [LARGE SCALE GENOMIC DNA]</scope>
    <source>
        <strain evidence="2 5">DSM 22330</strain>
    </source>
</reference>
<dbReference type="RefSeq" id="WP_031365581.1">
    <property type="nucleotide sequence ID" value="NZ_FPKS01000001.1"/>
</dbReference>
<evidence type="ECO:0000313" key="5">
    <source>
        <dbReference type="Proteomes" id="UP000218979"/>
    </source>
</evidence>
<proteinExistence type="predicted"/>
<keyword evidence="1" id="KW-0472">Membrane</keyword>
<protein>
    <submittedName>
        <fullName evidence="2">ABC transporter permease</fullName>
    </submittedName>
    <submittedName>
        <fullName evidence="3">Hypothetical membrane protein</fullName>
    </submittedName>
</protein>
<dbReference type="Proteomes" id="UP000218979">
    <property type="component" value="Unassembled WGS sequence"/>
</dbReference>
<reference evidence="3 4" key="2">
    <citation type="submission" date="2016-11" db="EMBL/GenBank/DDBJ databases">
        <authorList>
            <person name="Jaros S."/>
            <person name="Januszkiewicz K."/>
            <person name="Wedrychowicz H."/>
        </authorList>
    </citation>
    <scope>NUCLEOTIDE SEQUENCE [LARGE SCALE GENOMIC DNA]</scope>
    <source>
        <strain evidence="3 4">DSM 22330</strain>
    </source>
</reference>
<feature type="transmembrane region" description="Helical" evidence="1">
    <location>
        <begin position="186"/>
        <end position="207"/>
    </location>
</feature>
<dbReference type="OrthoDB" id="2329326at2"/>
<keyword evidence="1" id="KW-1133">Transmembrane helix</keyword>
<feature type="transmembrane region" description="Helical" evidence="1">
    <location>
        <begin position="349"/>
        <end position="370"/>
    </location>
</feature>
<feature type="transmembrane region" description="Helical" evidence="1">
    <location>
        <begin position="266"/>
        <end position="283"/>
    </location>
</feature>
<gene>
    <name evidence="2" type="ORF">RR45_GL001537</name>
    <name evidence="3" type="ORF">SAMN02746068_00237</name>
</gene>
<name>A0A1K2H449_9LACT</name>
<feature type="transmembrane region" description="Helical" evidence="1">
    <location>
        <begin position="51"/>
        <end position="69"/>
    </location>
</feature>
<feature type="transmembrane region" description="Helical" evidence="1">
    <location>
        <begin position="295"/>
        <end position="315"/>
    </location>
</feature>
<evidence type="ECO:0000256" key="1">
    <source>
        <dbReference type="SAM" id="Phobius"/>
    </source>
</evidence>
<keyword evidence="1" id="KW-0812">Transmembrane</keyword>
<dbReference type="EMBL" id="FPKS01000001">
    <property type="protein sequence ID" value="SFZ70514.1"/>
    <property type="molecule type" value="Genomic_DNA"/>
</dbReference>
<accession>A0A1K2H449</accession>
<evidence type="ECO:0000313" key="4">
    <source>
        <dbReference type="Proteomes" id="UP000185655"/>
    </source>
</evidence>
<feature type="transmembrane region" description="Helical" evidence="1">
    <location>
        <begin position="157"/>
        <end position="179"/>
    </location>
</feature>
<dbReference type="Pfam" id="PF06197">
    <property type="entry name" value="DUF998"/>
    <property type="match status" value="1"/>
</dbReference>
<dbReference type="Proteomes" id="UP000185655">
    <property type="component" value="Unassembled WGS sequence"/>
</dbReference>
<keyword evidence="5" id="KW-1185">Reference proteome</keyword>
<feature type="transmembrane region" description="Helical" evidence="1">
    <location>
        <begin position="124"/>
        <end position="145"/>
    </location>
</feature>
<evidence type="ECO:0000313" key="2">
    <source>
        <dbReference type="EMBL" id="PCS04233.1"/>
    </source>
</evidence>
<sequence length="394" mass="44944">MKKYIEVPDTLSEVLNGDEDDLILEAVDNGFLIKLKSASMSNRQNFSLRHLLMPSLFAWLMALMTFLITQKSQISFTGDDVISVAHASTIFGIFTGFISFILAYRKTPHARNKQSWLTKMRETLTLSLTYSLVTLAVTVMTFYIMRHTFSGVSFDPVTASLFVLAFSAVINFVLISSAVSVKVSNLITMLFVTFIGGVLVAMALNNQRDWWQFNFSFLGTYEAKKHWEFNMTLIFSALILLTITDYLFSEFSQSTYYTKKSTVVRFFYYLIAVLIACVGIFPANSYSWTMTVHNLSAFGIVICIIVLILLLKWLIPDISKEFLVFSAITLGLLMLSAFLFLGIHYLSLTFFEIIAFVIAFIWLVMLINAIQDLSQSHRRWQLKLVDMTPKKLYD</sequence>
<dbReference type="InterPro" id="IPR009339">
    <property type="entry name" value="DUF998"/>
</dbReference>
<feature type="transmembrane region" description="Helical" evidence="1">
    <location>
        <begin position="322"/>
        <end position="343"/>
    </location>
</feature>
<feature type="transmembrane region" description="Helical" evidence="1">
    <location>
        <begin position="81"/>
        <end position="104"/>
    </location>
</feature>
<feature type="transmembrane region" description="Helical" evidence="1">
    <location>
        <begin position="227"/>
        <end position="246"/>
    </location>
</feature>
<dbReference type="STRING" id="1122154.SAMN02746068_00237"/>